<proteinExistence type="predicted"/>
<dbReference type="InterPro" id="IPR052710">
    <property type="entry name" value="CAAX_protease"/>
</dbReference>
<dbReference type="Proteomes" id="UP000020529">
    <property type="component" value="Unassembled WGS sequence"/>
</dbReference>
<gene>
    <name evidence="3" type="ORF">M124_3701</name>
</gene>
<feature type="transmembrane region" description="Helical" evidence="1">
    <location>
        <begin position="157"/>
        <end position="190"/>
    </location>
</feature>
<protein>
    <submittedName>
        <fullName evidence="3">CAAX protease self-immunity family protein</fullName>
    </submittedName>
</protein>
<accession>A0A015SK07</accession>
<evidence type="ECO:0000313" key="3">
    <source>
        <dbReference type="EMBL" id="EXY72559.1"/>
    </source>
</evidence>
<keyword evidence="1" id="KW-1133">Transmembrane helix</keyword>
<dbReference type="GO" id="GO:0006508">
    <property type="term" value="P:proteolysis"/>
    <property type="evidence" value="ECO:0007669"/>
    <property type="project" value="UniProtKB-KW"/>
</dbReference>
<organism evidence="3 4">
    <name type="scientific">Bacteroides fragilis str. 3988T(B)14</name>
    <dbReference type="NCBI Taxonomy" id="1339315"/>
    <lineage>
        <taxon>Bacteria</taxon>
        <taxon>Pseudomonadati</taxon>
        <taxon>Bacteroidota</taxon>
        <taxon>Bacteroidia</taxon>
        <taxon>Bacteroidales</taxon>
        <taxon>Bacteroidaceae</taxon>
        <taxon>Bacteroides</taxon>
    </lineage>
</organism>
<comment type="caution">
    <text evidence="3">The sequence shown here is derived from an EMBL/GenBank/DDBJ whole genome shotgun (WGS) entry which is preliminary data.</text>
</comment>
<reference evidence="3 4" key="1">
    <citation type="submission" date="2014-02" db="EMBL/GenBank/DDBJ databases">
        <authorList>
            <person name="Sears C."/>
            <person name="Carroll K."/>
            <person name="Sack B.R."/>
            <person name="Qadri F."/>
            <person name="Myers L.L."/>
            <person name="Chung G.-T."/>
            <person name="Escheverria P."/>
            <person name="Fraser C.M."/>
            <person name="Sadzewicz L."/>
            <person name="Shefchek K.A."/>
            <person name="Tallon L."/>
            <person name="Das S.P."/>
            <person name="Daugherty S."/>
            <person name="Mongodin E.F."/>
        </authorList>
    </citation>
    <scope>NUCLEOTIDE SEQUENCE [LARGE SCALE GENOMIC DNA]</scope>
    <source>
        <strain evidence="4">3988T(B)14</strain>
    </source>
</reference>
<evidence type="ECO:0000256" key="1">
    <source>
        <dbReference type="SAM" id="Phobius"/>
    </source>
</evidence>
<feature type="transmembrane region" description="Helical" evidence="1">
    <location>
        <begin position="7"/>
        <end position="30"/>
    </location>
</feature>
<evidence type="ECO:0000313" key="4">
    <source>
        <dbReference type="Proteomes" id="UP000020529"/>
    </source>
</evidence>
<feature type="domain" description="CAAX prenyl protease 2/Lysostaphin resistance protein A-like" evidence="2">
    <location>
        <begin position="121"/>
        <end position="207"/>
    </location>
</feature>
<dbReference type="GO" id="GO:0004175">
    <property type="term" value="F:endopeptidase activity"/>
    <property type="evidence" value="ECO:0007669"/>
    <property type="project" value="UniProtKB-ARBA"/>
</dbReference>
<dbReference type="Pfam" id="PF02517">
    <property type="entry name" value="Rce1-like"/>
    <property type="match status" value="1"/>
</dbReference>
<name>A0A015SK07_BACFG</name>
<keyword evidence="1" id="KW-0812">Transmembrane</keyword>
<feature type="transmembrane region" description="Helical" evidence="1">
    <location>
        <begin position="75"/>
        <end position="97"/>
    </location>
</feature>
<dbReference type="PANTHER" id="PTHR36435">
    <property type="entry name" value="SLR1288 PROTEIN"/>
    <property type="match status" value="1"/>
</dbReference>
<dbReference type="PANTHER" id="PTHR36435:SF1">
    <property type="entry name" value="CAAX AMINO TERMINAL PROTEASE FAMILY PROTEIN"/>
    <property type="match status" value="1"/>
</dbReference>
<keyword evidence="3" id="KW-0645">Protease</keyword>
<dbReference type="GO" id="GO:0080120">
    <property type="term" value="P:CAAX-box protein maturation"/>
    <property type="evidence" value="ECO:0007669"/>
    <property type="project" value="UniProtKB-ARBA"/>
</dbReference>
<dbReference type="EMBL" id="JGCY01000402">
    <property type="protein sequence ID" value="EXY72559.1"/>
    <property type="molecule type" value="Genomic_DNA"/>
</dbReference>
<keyword evidence="1" id="KW-0472">Membrane</keyword>
<evidence type="ECO:0000259" key="2">
    <source>
        <dbReference type="Pfam" id="PF02517"/>
    </source>
</evidence>
<keyword evidence="3" id="KW-0378">Hydrolase</keyword>
<feature type="transmembrane region" description="Helical" evidence="1">
    <location>
        <begin position="42"/>
        <end position="63"/>
    </location>
</feature>
<feature type="transmembrane region" description="Helical" evidence="1">
    <location>
        <begin position="231"/>
        <end position="249"/>
    </location>
</feature>
<dbReference type="PATRIC" id="fig|1339315.3.peg.4343"/>
<sequence>MKTAIKLILIYLGIQLICGGLIGIPFTIIARMNGGSVDATRVSELTLAPSMLLSMAVMFFYLWKAHYIPKDKTSWSFISFPFLIITFLIGLSMTVLMDMLTAVLSWVPDILEQQFDALQSGWLGIVAITLLGPILEELLFRGGATKALLERYSPRKAIFLSALLFGVFHLNPAQIVAAFFGGLLLAWVYYRTRSLIPCILIHIVNNSISVMLSLTYPDADTIRDVTGTTPYYLLIAVAAMVFVGCFLRIKQVTVPGTWRKDE</sequence>
<dbReference type="RefSeq" id="WP_008770152.1">
    <property type="nucleotide sequence ID" value="NZ_JGCY01000402.1"/>
</dbReference>
<dbReference type="AlphaFoldDB" id="A0A015SK07"/>
<dbReference type="InterPro" id="IPR003675">
    <property type="entry name" value="Rce1/LyrA-like_dom"/>
</dbReference>